<comment type="catalytic activity">
    <reaction evidence="7">
        <text>L-threonyl-[protein] + ATP = O-phospho-L-threonyl-[protein] + ADP + H(+)</text>
        <dbReference type="Rhea" id="RHEA:46608"/>
        <dbReference type="Rhea" id="RHEA-COMP:11060"/>
        <dbReference type="Rhea" id="RHEA-COMP:11605"/>
        <dbReference type="ChEBI" id="CHEBI:15378"/>
        <dbReference type="ChEBI" id="CHEBI:30013"/>
        <dbReference type="ChEBI" id="CHEBI:30616"/>
        <dbReference type="ChEBI" id="CHEBI:61977"/>
        <dbReference type="ChEBI" id="CHEBI:456216"/>
        <dbReference type="EC" id="2.7.11.1"/>
    </reaction>
</comment>
<dbReference type="SUPFAM" id="SSF56112">
    <property type="entry name" value="Protein kinase-like (PK-like)"/>
    <property type="match status" value="1"/>
</dbReference>
<evidence type="ECO:0000256" key="7">
    <source>
        <dbReference type="ARBA" id="ARBA00047899"/>
    </source>
</evidence>
<accession>A0A9P7YIA2</accession>
<sequence length="74" mass="8437">VEDYRPSKFHPIHLGDRFKDGRYRVLRNLGYGAYSTVWLARDEQYGLTFVPEPSSIPISLLSSTLDGSSQLLYS</sequence>
<keyword evidence="3" id="KW-0808">Transferase</keyword>
<protein>
    <recommendedName>
        <fullName evidence="1">non-specific serine/threonine protein kinase</fullName>
        <ecNumber evidence="1">2.7.11.1</ecNumber>
    </recommendedName>
</protein>
<dbReference type="Gene3D" id="3.30.200.20">
    <property type="entry name" value="Phosphorylase Kinase, domain 1"/>
    <property type="match status" value="1"/>
</dbReference>
<dbReference type="GO" id="GO:0005524">
    <property type="term" value="F:ATP binding"/>
    <property type="evidence" value="ECO:0007669"/>
    <property type="project" value="UniProtKB-KW"/>
</dbReference>
<evidence type="ECO:0000256" key="6">
    <source>
        <dbReference type="ARBA" id="ARBA00022840"/>
    </source>
</evidence>
<proteinExistence type="predicted"/>
<reference evidence="9" key="1">
    <citation type="journal article" date="2021" name="IMA Fungus">
        <title>Genomic characterization of three marine fungi, including Emericellopsis atlantica sp. nov. with signatures of a generalist lifestyle and marine biomass degradation.</title>
        <authorList>
            <person name="Hagestad O.C."/>
            <person name="Hou L."/>
            <person name="Andersen J.H."/>
            <person name="Hansen E.H."/>
            <person name="Altermark B."/>
            <person name="Li C."/>
            <person name="Kuhnert E."/>
            <person name="Cox R.J."/>
            <person name="Crous P.W."/>
            <person name="Spatafora J.W."/>
            <person name="Lail K."/>
            <person name="Amirebrahimi M."/>
            <person name="Lipzen A."/>
            <person name="Pangilinan J."/>
            <person name="Andreopoulos W."/>
            <person name="Hayes R.D."/>
            <person name="Ng V."/>
            <person name="Grigoriev I.V."/>
            <person name="Jackson S.A."/>
            <person name="Sutton T.D.S."/>
            <person name="Dobson A.D.W."/>
            <person name="Rama T."/>
        </authorList>
    </citation>
    <scope>NUCLEOTIDE SEQUENCE</scope>
    <source>
        <strain evidence="9">TRa018bII</strain>
    </source>
</reference>
<dbReference type="InterPro" id="IPR011009">
    <property type="entry name" value="Kinase-like_dom_sf"/>
</dbReference>
<evidence type="ECO:0000313" key="9">
    <source>
        <dbReference type="EMBL" id="KAG9233966.1"/>
    </source>
</evidence>
<evidence type="ECO:0000256" key="3">
    <source>
        <dbReference type="ARBA" id="ARBA00022679"/>
    </source>
</evidence>
<evidence type="ECO:0000256" key="1">
    <source>
        <dbReference type="ARBA" id="ARBA00012513"/>
    </source>
</evidence>
<dbReference type="InterPro" id="IPR051334">
    <property type="entry name" value="SRPK"/>
</dbReference>
<evidence type="ECO:0000313" key="10">
    <source>
        <dbReference type="Proteomes" id="UP000824998"/>
    </source>
</evidence>
<dbReference type="GO" id="GO:0004674">
    <property type="term" value="F:protein serine/threonine kinase activity"/>
    <property type="evidence" value="ECO:0007669"/>
    <property type="project" value="UniProtKB-KW"/>
</dbReference>
<dbReference type="AlphaFoldDB" id="A0A9P7YIA2"/>
<evidence type="ECO:0000256" key="5">
    <source>
        <dbReference type="ARBA" id="ARBA00022777"/>
    </source>
</evidence>
<comment type="catalytic activity">
    <reaction evidence="8">
        <text>L-seryl-[protein] + ATP = O-phospho-L-seryl-[protein] + ADP + H(+)</text>
        <dbReference type="Rhea" id="RHEA:17989"/>
        <dbReference type="Rhea" id="RHEA-COMP:9863"/>
        <dbReference type="Rhea" id="RHEA-COMP:11604"/>
        <dbReference type="ChEBI" id="CHEBI:15378"/>
        <dbReference type="ChEBI" id="CHEBI:29999"/>
        <dbReference type="ChEBI" id="CHEBI:30616"/>
        <dbReference type="ChEBI" id="CHEBI:83421"/>
        <dbReference type="ChEBI" id="CHEBI:456216"/>
        <dbReference type="EC" id="2.7.11.1"/>
    </reaction>
</comment>
<name>A0A9P7YIA2_9HELO</name>
<dbReference type="EC" id="2.7.11.1" evidence="1"/>
<evidence type="ECO:0000256" key="4">
    <source>
        <dbReference type="ARBA" id="ARBA00022741"/>
    </source>
</evidence>
<evidence type="ECO:0000256" key="8">
    <source>
        <dbReference type="ARBA" id="ARBA00048679"/>
    </source>
</evidence>
<dbReference type="PANTHER" id="PTHR47634:SF9">
    <property type="entry name" value="PROTEIN KINASE DOMAIN-CONTAINING PROTEIN-RELATED"/>
    <property type="match status" value="1"/>
</dbReference>
<feature type="non-terminal residue" evidence="9">
    <location>
        <position position="1"/>
    </location>
</feature>
<dbReference type="Proteomes" id="UP000824998">
    <property type="component" value="Unassembled WGS sequence"/>
</dbReference>
<organism evidence="9 10">
    <name type="scientific">Amylocarpus encephaloides</name>
    <dbReference type="NCBI Taxonomy" id="45428"/>
    <lineage>
        <taxon>Eukaryota</taxon>
        <taxon>Fungi</taxon>
        <taxon>Dikarya</taxon>
        <taxon>Ascomycota</taxon>
        <taxon>Pezizomycotina</taxon>
        <taxon>Leotiomycetes</taxon>
        <taxon>Helotiales</taxon>
        <taxon>Helotiales incertae sedis</taxon>
        <taxon>Amylocarpus</taxon>
    </lineage>
</organism>
<dbReference type="OrthoDB" id="5979581at2759"/>
<keyword evidence="2" id="KW-0723">Serine/threonine-protein kinase</keyword>
<dbReference type="GO" id="GO:0000245">
    <property type="term" value="P:spliceosomal complex assembly"/>
    <property type="evidence" value="ECO:0007669"/>
    <property type="project" value="TreeGrafter"/>
</dbReference>
<keyword evidence="5" id="KW-0418">Kinase</keyword>
<dbReference type="GO" id="GO:0050684">
    <property type="term" value="P:regulation of mRNA processing"/>
    <property type="evidence" value="ECO:0007669"/>
    <property type="project" value="TreeGrafter"/>
</dbReference>
<keyword evidence="4" id="KW-0547">Nucleotide-binding</keyword>
<evidence type="ECO:0000256" key="2">
    <source>
        <dbReference type="ARBA" id="ARBA00022527"/>
    </source>
</evidence>
<gene>
    <name evidence="9" type="ORF">BJ875DRAFT_377469</name>
</gene>
<dbReference type="GO" id="GO:0005634">
    <property type="term" value="C:nucleus"/>
    <property type="evidence" value="ECO:0007669"/>
    <property type="project" value="TreeGrafter"/>
</dbReference>
<dbReference type="PANTHER" id="PTHR47634">
    <property type="entry name" value="PROTEIN KINASE DOMAIN-CONTAINING PROTEIN-RELATED"/>
    <property type="match status" value="1"/>
</dbReference>
<dbReference type="EMBL" id="MU251480">
    <property type="protein sequence ID" value="KAG9233966.1"/>
    <property type="molecule type" value="Genomic_DNA"/>
</dbReference>
<dbReference type="GO" id="GO:0005737">
    <property type="term" value="C:cytoplasm"/>
    <property type="evidence" value="ECO:0007669"/>
    <property type="project" value="TreeGrafter"/>
</dbReference>
<keyword evidence="6" id="KW-0067">ATP-binding</keyword>
<comment type="caution">
    <text evidence="9">The sequence shown here is derived from an EMBL/GenBank/DDBJ whole genome shotgun (WGS) entry which is preliminary data.</text>
</comment>
<keyword evidence="10" id="KW-1185">Reference proteome</keyword>